<organism evidence="1 2">
    <name type="scientific">Microbacterium azadirachtae</name>
    <dbReference type="NCBI Taxonomy" id="582680"/>
    <lineage>
        <taxon>Bacteria</taxon>
        <taxon>Bacillati</taxon>
        <taxon>Actinomycetota</taxon>
        <taxon>Actinomycetes</taxon>
        <taxon>Micrococcales</taxon>
        <taxon>Microbacteriaceae</taxon>
        <taxon>Microbacterium</taxon>
    </lineage>
</organism>
<reference evidence="1 2" key="1">
    <citation type="submission" date="2015-02" db="EMBL/GenBank/DDBJ databases">
        <title>Draft genome sequences of ten Microbacterium spp. with emphasis on heavy metal contaminated environments.</title>
        <authorList>
            <person name="Corretto E."/>
        </authorList>
    </citation>
    <scope>NUCLEOTIDE SEQUENCE [LARGE SCALE GENOMIC DNA]</scope>
    <source>
        <strain evidence="1 2">DSM 23848</strain>
    </source>
</reference>
<dbReference type="Proteomes" id="UP000033448">
    <property type="component" value="Unassembled WGS sequence"/>
</dbReference>
<comment type="caution">
    <text evidence="1">The sequence shown here is derived from an EMBL/GenBank/DDBJ whole genome shotgun (WGS) entry which is preliminary data.</text>
</comment>
<dbReference type="SUPFAM" id="SSF52777">
    <property type="entry name" value="CoA-dependent acyltransferases"/>
    <property type="match status" value="1"/>
</dbReference>
<proteinExistence type="predicted"/>
<accession>A0A0F0KXC3</accession>
<keyword evidence="2" id="KW-1185">Reference proteome</keyword>
<name>A0A0F0KXC3_9MICO</name>
<evidence type="ECO:0000313" key="1">
    <source>
        <dbReference type="EMBL" id="KJL23891.1"/>
    </source>
</evidence>
<dbReference type="EMBL" id="JYIT01000075">
    <property type="protein sequence ID" value="KJL23891.1"/>
    <property type="molecule type" value="Genomic_DNA"/>
</dbReference>
<sequence length="423" mass="45547">MGVSRSAGLTSGQTAYFDYLAAGYPETATALNCRVTTAKPISAIESAANELVARHEILRTSFETPVIAPAFSLSVDQRPTQVARETSSAVVETTAALSLDSIEARHAREARADPFAQSGPAIRIGARELDCGGSEAIITVGHMFADGAGMHDLKQDLRALLDTRPLKAPVHPIDVALLERSSEWVGRSERNLAHIEHLLHRHAGRLSWAAQPSWAFGRQYEVKSSALAECVSVISNNLRISPASVVIGAIGAVDCDVSGHGSSLIRSLFTRPRPGSGLYLAPHNLNAFIEVDAATSAASKSLLIRAHESALRGYRRTEYDVTRLAAVQAAVAEQNDLAGLDRFLILNFLDDSAGSSINNQHVEVAEVIRRPAVPYTYAFVDYIRRAGFDQLKVTCPIAGDVDPADFGSRLTSLLARWRGQISM</sequence>
<dbReference type="InterPro" id="IPR023213">
    <property type="entry name" value="CAT-like_dom_sf"/>
</dbReference>
<gene>
    <name evidence="1" type="ORF">RL72_01842</name>
</gene>
<dbReference type="Gene3D" id="3.30.559.10">
    <property type="entry name" value="Chloramphenicol acetyltransferase-like domain"/>
    <property type="match status" value="1"/>
</dbReference>
<dbReference type="AlphaFoldDB" id="A0A0F0KXC3"/>
<dbReference type="PATRIC" id="fig|582680.7.peg.1892"/>
<evidence type="ECO:0000313" key="2">
    <source>
        <dbReference type="Proteomes" id="UP000033448"/>
    </source>
</evidence>
<protein>
    <submittedName>
        <fullName evidence="1">Peptide synthase</fullName>
    </submittedName>
</protein>